<dbReference type="InterPro" id="IPR052769">
    <property type="entry name" value="TPR_domain_protein"/>
</dbReference>
<accession>A0ABM4W354</accession>
<name>A0ABM4W354_COFAR</name>
<protein>
    <submittedName>
        <fullName evidence="3 4">Uncharacterized protein</fullName>
    </submittedName>
</protein>
<evidence type="ECO:0000313" key="4">
    <source>
        <dbReference type="RefSeq" id="XP_071926222.1"/>
    </source>
</evidence>
<dbReference type="PANTHER" id="PTHR46014:SF1">
    <property type="entry name" value="TETRATRICOPEPTIDE REPEAT PROTEIN 1"/>
    <property type="match status" value="1"/>
</dbReference>
<feature type="chain" id="PRO_5045027506" evidence="1">
    <location>
        <begin position="16"/>
        <end position="128"/>
    </location>
</feature>
<keyword evidence="2" id="KW-1185">Reference proteome</keyword>
<dbReference type="Proteomes" id="UP001652660">
    <property type="component" value="Chromosome 11c"/>
</dbReference>
<reference evidence="3 4" key="1">
    <citation type="submission" date="2025-05" db="UniProtKB">
        <authorList>
            <consortium name="RefSeq"/>
        </authorList>
    </citation>
    <scope>IDENTIFICATION</scope>
    <source>
        <tissue evidence="3 4">Leaves</tissue>
    </source>
</reference>
<sequence>MYLIGLFILGVVSIAENILKVKREVAAEFFGEDPSWSHKALTEANDAKVEDNTLFKDGQDEEALSKYDIALPAVSNMTKVLEVDPSYDQARRQIVRLKPLADEKRQKMKEEMIVDHWWYELLWVVAVK</sequence>
<dbReference type="PANTHER" id="PTHR46014">
    <property type="entry name" value="TETRATRICOPEPTIDE REPEAT PROTEIN 1"/>
    <property type="match status" value="1"/>
</dbReference>
<dbReference type="RefSeq" id="XP_071926221.1">
    <property type="nucleotide sequence ID" value="XM_072070120.1"/>
</dbReference>
<gene>
    <name evidence="3" type="primary">LOC140016567</name>
    <name evidence="4" type="synonym">LOC140016568</name>
</gene>
<dbReference type="GeneID" id="140016567"/>
<evidence type="ECO:0000313" key="2">
    <source>
        <dbReference type="Proteomes" id="UP001652660"/>
    </source>
</evidence>
<evidence type="ECO:0000313" key="3">
    <source>
        <dbReference type="RefSeq" id="XP_071926221.1"/>
    </source>
</evidence>
<keyword evidence="1" id="KW-0732">Signal</keyword>
<dbReference type="RefSeq" id="XP_071926222.1">
    <property type="nucleotide sequence ID" value="XM_072070121.1"/>
</dbReference>
<feature type="signal peptide" evidence="1">
    <location>
        <begin position="1"/>
        <end position="15"/>
    </location>
</feature>
<organism evidence="2 3">
    <name type="scientific">Coffea arabica</name>
    <name type="common">Arabian coffee</name>
    <dbReference type="NCBI Taxonomy" id="13443"/>
    <lineage>
        <taxon>Eukaryota</taxon>
        <taxon>Viridiplantae</taxon>
        <taxon>Streptophyta</taxon>
        <taxon>Embryophyta</taxon>
        <taxon>Tracheophyta</taxon>
        <taxon>Spermatophyta</taxon>
        <taxon>Magnoliopsida</taxon>
        <taxon>eudicotyledons</taxon>
        <taxon>Gunneridae</taxon>
        <taxon>Pentapetalae</taxon>
        <taxon>asterids</taxon>
        <taxon>lamiids</taxon>
        <taxon>Gentianales</taxon>
        <taxon>Rubiaceae</taxon>
        <taxon>Ixoroideae</taxon>
        <taxon>Gardenieae complex</taxon>
        <taxon>Bertiereae - Coffeeae clade</taxon>
        <taxon>Coffeeae</taxon>
        <taxon>Coffea</taxon>
    </lineage>
</organism>
<evidence type="ECO:0000256" key="1">
    <source>
        <dbReference type="SAM" id="SignalP"/>
    </source>
</evidence>
<proteinExistence type="predicted"/>